<proteinExistence type="predicted"/>
<dbReference type="Proteomes" id="UP000565579">
    <property type="component" value="Unassembled WGS sequence"/>
</dbReference>
<reference evidence="1 2" key="1">
    <citation type="submission" date="2020-08" db="EMBL/GenBank/DDBJ databases">
        <title>Sequencing the genomes of 1000 actinobacteria strains.</title>
        <authorList>
            <person name="Klenk H.-P."/>
        </authorList>
    </citation>
    <scope>NUCLEOTIDE SEQUENCE [LARGE SCALE GENOMIC DNA]</scope>
    <source>
        <strain evidence="1 2">DSM 43768</strain>
    </source>
</reference>
<sequence>MLVAGIPDLRLALPTANERTRLLSLLYLALSRAQKQVRVFVNEDDGGAPEVLLRAVSNGLIEAEKGSLV</sequence>
<evidence type="ECO:0000313" key="1">
    <source>
        <dbReference type="EMBL" id="MBB6552659.1"/>
    </source>
</evidence>
<name>A0A7X0U2Q0_9ACTN</name>
<dbReference type="RefSeq" id="WP_185106556.1">
    <property type="nucleotide sequence ID" value="NZ_JACHMI010000001.1"/>
</dbReference>
<comment type="caution">
    <text evidence="1">The sequence shown here is derived from an EMBL/GenBank/DDBJ whole genome shotgun (WGS) entry which is preliminary data.</text>
</comment>
<protein>
    <recommendedName>
        <fullName evidence="3">UvrD-like helicase C-terminal domain-containing protein</fullName>
    </recommendedName>
</protein>
<dbReference type="EMBL" id="JACHMI010000001">
    <property type="protein sequence ID" value="MBB6552659.1"/>
    <property type="molecule type" value="Genomic_DNA"/>
</dbReference>
<keyword evidence="2" id="KW-1185">Reference proteome</keyword>
<evidence type="ECO:0000313" key="2">
    <source>
        <dbReference type="Proteomes" id="UP000565579"/>
    </source>
</evidence>
<dbReference type="AlphaFoldDB" id="A0A7X0U2Q0"/>
<gene>
    <name evidence="1" type="ORF">HD593_007454</name>
</gene>
<evidence type="ECO:0008006" key="3">
    <source>
        <dbReference type="Google" id="ProtNLM"/>
    </source>
</evidence>
<accession>A0A7X0U2Q0</accession>
<organism evidence="1 2">
    <name type="scientific">Nonomuraea rubra</name>
    <dbReference type="NCBI Taxonomy" id="46180"/>
    <lineage>
        <taxon>Bacteria</taxon>
        <taxon>Bacillati</taxon>
        <taxon>Actinomycetota</taxon>
        <taxon>Actinomycetes</taxon>
        <taxon>Streptosporangiales</taxon>
        <taxon>Streptosporangiaceae</taxon>
        <taxon>Nonomuraea</taxon>
    </lineage>
</organism>